<feature type="transmembrane region" description="Helical" evidence="15">
    <location>
        <begin position="309"/>
        <end position="332"/>
    </location>
</feature>
<dbReference type="AlphaFoldDB" id="A0A1Q9D4E8"/>
<dbReference type="Proteomes" id="UP000186817">
    <property type="component" value="Unassembled WGS sequence"/>
</dbReference>
<evidence type="ECO:0000256" key="14">
    <source>
        <dbReference type="SAM" id="MobiDB-lite"/>
    </source>
</evidence>
<keyword evidence="13" id="KW-0175">Coiled coil</keyword>
<accession>A0A1Q9D4E8</accession>
<dbReference type="GO" id="GO:0008331">
    <property type="term" value="F:high voltage-gated calcium channel activity"/>
    <property type="evidence" value="ECO:0007669"/>
    <property type="project" value="TreeGrafter"/>
</dbReference>
<comment type="caution">
    <text evidence="17">The sequence shown here is derived from an EMBL/GenBank/DDBJ whole genome shotgun (WGS) entry which is preliminary data.</text>
</comment>
<evidence type="ECO:0000256" key="6">
    <source>
        <dbReference type="ARBA" id="ARBA00022837"/>
    </source>
</evidence>
<evidence type="ECO:0000313" key="18">
    <source>
        <dbReference type="Proteomes" id="UP000186817"/>
    </source>
</evidence>
<sequence length="1083" mass="117934">MMTAKVGPDAKPFVVQPLMEDSPVTTEFLTTMSGQLQNVQHVIDDVTTQIARLQQQINNKLGQVGTVVTMPTLDDGGSRRIEIPMDLDNITMQKEQGKGGTRVLEPIAEPTPEPEDEKGPDASLTPEEGLEVKEIKRTEADQEAIDELVHQFERCDVSTNGFVSGHELVALAFAHGEQLQLGSVLKLCTYLSSNVRASLRPTMLDSVSEENLKTELDVNGFVALRFDKELFEAAPSDIVEAAAALNRALDEENRIYKFDHDADVMRQRQRIYMARVIMDVGIVIVISLNALAIGISADAPASDRTLWQVMEVIFVGIYLLECIVKLAFLDGWQYFVGADRSWNIFDFTCLIISMIELTISYITQAVEGGQDGERGVLNLLKVLRLARLARLVRVMRYKIFRELKLMALGLFSGLQALFWAIVLLMAVVFTMGIIVRELFGVHSQMLPEFQSVDRAMFTLFRCFTGTCETYDGDPIPEILFNQLGYGFPLFIGYFLLMMLVSVGLFNLIMAVFIDNVTKSQNQRKQKELGESAEMTEIALKMVLAKFINEPRAGDDSKEFMKRISEDAMKKLASLTDQGRSRNQAMQKRLANEAFKVLEAFEAIHVESEGEAKNSPKSSRAWMKKAALALALGLGVLGFMAMPKAPKFCQGLDLRAFQGKSDLGVDAQMALKADALKGVKKHSAAEKIVLKAMKSTGRKYSKHFQQREVRALPADPADAARDMLTKDEITAYKATRRETRMRKATNAYCAFNVLEAFVSVVGMGDDINAIIRTCPAPRDGESELACQVNGAVLVTWVANAAAKLSYAATNCALNLNVDAVCSVGVTGLVSVMGELAATASLAAATCTGVPPQLTTTKISVLGDQTVRDGRRLMIGEGPIGVGVQCGVNVGMVVANLANMGISINSAVNSGQCGRVNLNGPINKVTGIFTALCTVDIGGAIAYMSQVVTFINLIVVHCQDFLDVSALCGASISGIITSAAAMAPYGAAVHAACAKGGILKNPKAQEELNKLYTVPTPRRLEELKELKDAMANLKDIRQELEAKLGFNASVPTMYSEANLEQMIQLMDDGVAGDGETSSTEEECEG</sequence>
<gene>
    <name evidence="17" type="primary">SCN5A</name>
    <name evidence="17" type="ORF">AK812_SmicGene28417</name>
</gene>
<evidence type="ECO:0000256" key="2">
    <source>
        <dbReference type="ARBA" id="ARBA00022448"/>
    </source>
</evidence>
<feature type="coiled-coil region" evidence="13">
    <location>
        <begin position="36"/>
        <end position="63"/>
    </location>
</feature>
<keyword evidence="2" id="KW-0813">Transport</keyword>
<evidence type="ECO:0000256" key="9">
    <source>
        <dbReference type="ARBA" id="ARBA00023065"/>
    </source>
</evidence>
<proteinExistence type="predicted"/>
<dbReference type="InterPro" id="IPR005821">
    <property type="entry name" value="Ion_trans_dom"/>
</dbReference>
<evidence type="ECO:0000256" key="12">
    <source>
        <dbReference type="ARBA" id="ARBA00023303"/>
    </source>
</evidence>
<keyword evidence="6" id="KW-0106">Calcium</keyword>
<feature type="domain" description="Ion transport" evidence="16">
    <location>
        <begin position="278"/>
        <end position="523"/>
    </location>
</feature>
<dbReference type="InterPro" id="IPR018247">
    <property type="entry name" value="EF_Hand_1_Ca_BS"/>
</dbReference>
<name>A0A1Q9D4E8_SYMMI</name>
<keyword evidence="3" id="KW-0109">Calcium transport</keyword>
<feature type="transmembrane region" description="Helical" evidence="15">
    <location>
        <begin position="625"/>
        <end position="641"/>
    </location>
</feature>
<dbReference type="Pfam" id="PF00520">
    <property type="entry name" value="Ion_trans"/>
    <property type="match status" value="1"/>
</dbReference>
<keyword evidence="11" id="KW-0325">Glycoprotein</keyword>
<feature type="transmembrane region" description="Helical" evidence="15">
    <location>
        <begin position="405"/>
        <end position="435"/>
    </location>
</feature>
<feature type="transmembrane region" description="Helical" evidence="15">
    <location>
        <begin position="276"/>
        <end position="297"/>
    </location>
</feature>
<dbReference type="Gene3D" id="1.10.287.70">
    <property type="match status" value="1"/>
</dbReference>
<evidence type="ECO:0000256" key="8">
    <source>
        <dbReference type="ARBA" id="ARBA00022989"/>
    </source>
</evidence>
<evidence type="ECO:0000256" key="10">
    <source>
        <dbReference type="ARBA" id="ARBA00023136"/>
    </source>
</evidence>
<keyword evidence="7" id="KW-0851">Voltage-gated channel</keyword>
<evidence type="ECO:0000256" key="7">
    <source>
        <dbReference type="ARBA" id="ARBA00022882"/>
    </source>
</evidence>
<dbReference type="OrthoDB" id="417418at2759"/>
<keyword evidence="18" id="KW-1185">Reference proteome</keyword>
<dbReference type="PANTHER" id="PTHR45628:SF7">
    <property type="entry name" value="VOLTAGE-DEPENDENT CALCIUM CHANNEL TYPE A SUBUNIT ALPHA-1"/>
    <property type="match status" value="1"/>
</dbReference>
<dbReference type="InterPro" id="IPR027359">
    <property type="entry name" value="Volt_channel_dom_sf"/>
</dbReference>
<keyword evidence="12 17" id="KW-0407">Ion channel</keyword>
<evidence type="ECO:0000256" key="5">
    <source>
        <dbReference type="ARBA" id="ARBA00022692"/>
    </source>
</evidence>
<keyword evidence="9" id="KW-0406">Ion transport</keyword>
<dbReference type="InterPro" id="IPR050599">
    <property type="entry name" value="VDCC_alpha-1_subunit"/>
</dbReference>
<evidence type="ECO:0000259" key="16">
    <source>
        <dbReference type="Pfam" id="PF00520"/>
    </source>
</evidence>
<keyword evidence="5 15" id="KW-0812">Transmembrane</keyword>
<reference evidence="17 18" key="1">
    <citation type="submission" date="2016-02" db="EMBL/GenBank/DDBJ databases">
        <title>Genome analysis of coral dinoflagellate symbionts highlights evolutionary adaptations to a symbiotic lifestyle.</title>
        <authorList>
            <person name="Aranda M."/>
            <person name="Li Y."/>
            <person name="Liew Y.J."/>
            <person name="Baumgarten S."/>
            <person name="Simakov O."/>
            <person name="Wilson M."/>
            <person name="Piel J."/>
            <person name="Ashoor H."/>
            <person name="Bougouffa S."/>
            <person name="Bajic V.B."/>
            <person name="Ryu T."/>
            <person name="Ravasi T."/>
            <person name="Bayer T."/>
            <person name="Micklem G."/>
            <person name="Kim H."/>
            <person name="Bhak J."/>
            <person name="Lajeunesse T.C."/>
            <person name="Voolstra C.R."/>
        </authorList>
    </citation>
    <scope>NUCLEOTIDE SEQUENCE [LARGE SCALE GENOMIC DNA]</scope>
    <source>
        <strain evidence="17 18">CCMP2467</strain>
    </source>
</reference>
<evidence type="ECO:0000256" key="3">
    <source>
        <dbReference type="ARBA" id="ARBA00022568"/>
    </source>
</evidence>
<evidence type="ECO:0000256" key="4">
    <source>
        <dbReference type="ARBA" id="ARBA00022673"/>
    </source>
</evidence>
<dbReference type="SUPFAM" id="SSF81324">
    <property type="entry name" value="Voltage-gated potassium channels"/>
    <property type="match status" value="1"/>
</dbReference>
<evidence type="ECO:0000256" key="11">
    <source>
        <dbReference type="ARBA" id="ARBA00023180"/>
    </source>
</evidence>
<dbReference type="PANTHER" id="PTHR45628">
    <property type="entry name" value="VOLTAGE-DEPENDENT CALCIUM CHANNEL TYPE A SUBUNIT ALPHA-1"/>
    <property type="match status" value="1"/>
</dbReference>
<protein>
    <submittedName>
        <fullName evidence="17">Sodium channel protein type 5 subunit alpha</fullName>
    </submittedName>
</protein>
<keyword evidence="4" id="KW-0107">Calcium channel</keyword>
<dbReference type="GO" id="GO:0098703">
    <property type="term" value="P:calcium ion import across plasma membrane"/>
    <property type="evidence" value="ECO:0007669"/>
    <property type="project" value="TreeGrafter"/>
</dbReference>
<organism evidence="17 18">
    <name type="scientific">Symbiodinium microadriaticum</name>
    <name type="common">Dinoflagellate</name>
    <name type="synonym">Zooxanthella microadriatica</name>
    <dbReference type="NCBI Taxonomy" id="2951"/>
    <lineage>
        <taxon>Eukaryota</taxon>
        <taxon>Sar</taxon>
        <taxon>Alveolata</taxon>
        <taxon>Dinophyceae</taxon>
        <taxon>Suessiales</taxon>
        <taxon>Symbiodiniaceae</taxon>
        <taxon>Symbiodinium</taxon>
    </lineage>
</organism>
<evidence type="ECO:0000313" key="17">
    <source>
        <dbReference type="EMBL" id="OLP90063.1"/>
    </source>
</evidence>
<feature type="transmembrane region" description="Helical" evidence="15">
    <location>
        <begin position="490"/>
        <end position="513"/>
    </location>
</feature>
<keyword evidence="10 15" id="KW-0472">Membrane</keyword>
<evidence type="ECO:0000256" key="13">
    <source>
        <dbReference type="SAM" id="Coils"/>
    </source>
</evidence>
<dbReference type="GO" id="GO:0005891">
    <property type="term" value="C:voltage-gated calcium channel complex"/>
    <property type="evidence" value="ECO:0007669"/>
    <property type="project" value="TreeGrafter"/>
</dbReference>
<feature type="region of interest" description="Disordered" evidence="14">
    <location>
        <begin position="105"/>
        <end position="128"/>
    </location>
</feature>
<evidence type="ECO:0000256" key="15">
    <source>
        <dbReference type="SAM" id="Phobius"/>
    </source>
</evidence>
<keyword evidence="8 15" id="KW-1133">Transmembrane helix</keyword>
<dbReference type="PROSITE" id="PS00018">
    <property type="entry name" value="EF_HAND_1"/>
    <property type="match status" value="1"/>
</dbReference>
<dbReference type="EMBL" id="LSRX01000730">
    <property type="protein sequence ID" value="OLP90063.1"/>
    <property type="molecule type" value="Genomic_DNA"/>
</dbReference>
<evidence type="ECO:0000256" key="1">
    <source>
        <dbReference type="ARBA" id="ARBA00004141"/>
    </source>
</evidence>
<comment type="subcellular location">
    <subcellularLocation>
        <location evidence="1">Membrane</location>
        <topology evidence="1">Multi-pass membrane protein</topology>
    </subcellularLocation>
</comment>
<dbReference type="Gene3D" id="1.20.120.350">
    <property type="entry name" value="Voltage-gated potassium channels. Chain C"/>
    <property type="match status" value="1"/>
</dbReference>